<reference evidence="2 5" key="1">
    <citation type="submission" date="2014-07" db="EMBL/GenBank/DDBJ databases">
        <title>Porphyromonadaceae bacterium OUH 308042 = ATCC BAA-2681 = DSM 28342 draft genome.</title>
        <authorList>
            <person name="Sydenham T.V."/>
            <person name="Hasman H."/>
            <person name="Justensen U.S."/>
        </authorList>
    </citation>
    <scope>NUCLEOTIDE SEQUENCE [LARGE SCALE GENOMIC DNA]</scope>
    <source>
        <strain evidence="2 5">OUH 308042</strain>
    </source>
</reference>
<sequence>MGFFNQPKPKRFELKPRYWDPEAEARKEREKRMRAELGLKEDGEEYIPDVRAGFQREYARRKANRPAKSMSYSLRLFLILIVILLVIFYLATYKLDLILKLF</sequence>
<keyword evidence="1" id="KW-1133">Transmembrane helix</keyword>
<protein>
    <submittedName>
        <fullName evidence="2">Uncharacterized protein</fullName>
    </submittedName>
</protein>
<reference evidence="3 4" key="2">
    <citation type="submission" date="2014-07" db="EMBL/GenBank/DDBJ databases">
        <title>Porphyromonadaceae bacterium OUH 334697 = ATCC BAA-2682 = DSM 28341 draft genome.</title>
        <authorList>
            <person name="Sydenham T.V."/>
            <person name="Hasman H."/>
            <person name="Justesen U.S."/>
        </authorList>
    </citation>
    <scope>NUCLEOTIDE SEQUENCE [LARGE SCALE GENOMIC DNA]</scope>
    <source>
        <strain evidence="3 4">OUH 334697</strain>
    </source>
</reference>
<keyword evidence="1" id="KW-0472">Membrane</keyword>
<dbReference type="Proteomes" id="UP000031937">
    <property type="component" value="Unassembled WGS sequence"/>
</dbReference>
<gene>
    <name evidence="2" type="ORF">BA92_08845</name>
    <name evidence="3" type="ORF">IE90_08510</name>
</gene>
<name>A0A0C3R4G0_9PORP</name>
<accession>A0A0C3R4G0</accession>
<dbReference type="OrthoDB" id="1121113at2"/>
<dbReference type="RefSeq" id="WP_041503379.1">
    <property type="nucleotide sequence ID" value="NZ_JPIT01000018.1"/>
</dbReference>
<evidence type="ECO:0000313" key="4">
    <source>
        <dbReference type="Proteomes" id="UP000031937"/>
    </source>
</evidence>
<dbReference type="AlphaFoldDB" id="A0A0C3R4G0"/>
<comment type="caution">
    <text evidence="2">The sequence shown here is derived from an EMBL/GenBank/DDBJ whole genome shotgun (WGS) entry which is preliminary data.</text>
</comment>
<dbReference type="Proteomes" id="UP000031980">
    <property type="component" value="Unassembled WGS sequence"/>
</dbReference>
<feature type="transmembrane region" description="Helical" evidence="1">
    <location>
        <begin position="72"/>
        <end position="92"/>
    </location>
</feature>
<evidence type="ECO:0000313" key="3">
    <source>
        <dbReference type="EMBL" id="KIO45444.1"/>
    </source>
</evidence>
<proteinExistence type="predicted"/>
<evidence type="ECO:0000256" key="1">
    <source>
        <dbReference type="SAM" id="Phobius"/>
    </source>
</evidence>
<keyword evidence="1" id="KW-0812">Transmembrane</keyword>
<evidence type="ECO:0000313" key="5">
    <source>
        <dbReference type="Proteomes" id="UP000031980"/>
    </source>
</evidence>
<dbReference type="EMBL" id="JPIT01000018">
    <property type="protein sequence ID" value="KIO45444.1"/>
    <property type="molecule type" value="Genomic_DNA"/>
</dbReference>
<keyword evidence="5" id="KW-1185">Reference proteome</keyword>
<evidence type="ECO:0000313" key="2">
    <source>
        <dbReference type="EMBL" id="KIO44305.1"/>
    </source>
</evidence>
<dbReference type="EMBL" id="JPIU01000039">
    <property type="protein sequence ID" value="KIO44305.1"/>
    <property type="molecule type" value="Genomic_DNA"/>
</dbReference>
<organism evidence="2 5">
    <name type="scientific">Sanguibacteroides justesenii</name>
    <dbReference type="NCBI Taxonomy" id="1547597"/>
    <lineage>
        <taxon>Bacteria</taxon>
        <taxon>Pseudomonadati</taxon>
        <taxon>Bacteroidota</taxon>
        <taxon>Bacteroidia</taxon>
        <taxon>Bacteroidales</taxon>
        <taxon>Porphyromonadaceae</taxon>
        <taxon>Sanguibacteroides</taxon>
    </lineage>
</organism>